<evidence type="ECO:0000313" key="4">
    <source>
        <dbReference type="EMBL" id="RYN72920.1"/>
    </source>
</evidence>
<keyword evidence="2" id="KW-0539">Nucleus</keyword>
<dbReference type="SMART" id="SM00066">
    <property type="entry name" value="GAL4"/>
    <property type="match status" value="1"/>
</dbReference>
<evidence type="ECO:0000256" key="1">
    <source>
        <dbReference type="ARBA" id="ARBA00004123"/>
    </source>
</evidence>
<dbReference type="Pfam" id="PF00172">
    <property type="entry name" value="Zn_clus"/>
    <property type="match status" value="1"/>
</dbReference>
<dbReference type="GO" id="GO:0005634">
    <property type="term" value="C:nucleus"/>
    <property type="evidence" value="ECO:0007669"/>
    <property type="project" value="UniProtKB-SubCell"/>
</dbReference>
<name>A0A4V1WR64_ALTAL</name>
<protein>
    <recommendedName>
        <fullName evidence="3">Zn(2)-C6 fungal-type domain-containing protein</fullName>
    </recommendedName>
</protein>
<dbReference type="VEuPathDB" id="FungiDB:CC77DRAFT_1044700"/>
<evidence type="ECO:0000259" key="3">
    <source>
        <dbReference type="PROSITE" id="PS50048"/>
    </source>
</evidence>
<dbReference type="GO" id="GO:0000981">
    <property type="term" value="F:DNA-binding transcription factor activity, RNA polymerase II-specific"/>
    <property type="evidence" value="ECO:0007669"/>
    <property type="project" value="InterPro"/>
</dbReference>
<dbReference type="GO" id="GO:0045944">
    <property type="term" value="P:positive regulation of transcription by RNA polymerase II"/>
    <property type="evidence" value="ECO:0007669"/>
    <property type="project" value="TreeGrafter"/>
</dbReference>
<organism evidence="4 5">
    <name type="scientific">Alternaria alternata</name>
    <name type="common">Alternaria rot fungus</name>
    <name type="synonym">Torula alternata</name>
    <dbReference type="NCBI Taxonomy" id="5599"/>
    <lineage>
        <taxon>Eukaryota</taxon>
        <taxon>Fungi</taxon>
        <taxon>Dikarya</taxon>
        <taxon>Ascomycota</taxon>
        <taxon>Pezizomycotina</taxon>
        <taxon>Dothideomycetes</taxon>
        <taxon>Pleosporomycetidae</taxon>
        <taxon>Pleosporales</taxon>
        <taxon>Pleosporineae</taxon>
        <taxon>Pleosporaceae</taxon>
        <taxon>Alternaria</taxon>
        <taxon>Alternaria sect. Alternaria</taxon>
        <taxon>Alternaria alternata complex</taxon>
    </lineage>
</organism>
<comment type="caution">
    <text evidence="4">The sequence shown here is derived from an EMBL/GenBank/DDBJ whole genome shotgun (WGS) entry which is preliminary data.</text>
</comment>
<feature type="domain" description="Zn(2)-C6 fungal-type" evidence="3">
    <location>
        <begin position="12"/>
        <end position="41"/>
    </location>
</feature>
<dbReference type="InterPro" id="IPR036864">
    <property type="entry name" value="Zn2-C6_fun-type_DNA-bd_sf"/>
</dbReference>
<dbReference type="EMBL" id="PDXD01000023">
    <property type="protein sequence ID" value="RYN72920.1"/>
    <property type="molecule type" value="Genomic_DNA"/>
</dbReference>
<sequence>MPASTATRKEKGCFQCSRRRIVCDRHEPSCLKCAKKGIECSGLGRIRFVAGVARRGHLKDCKIPRTEGNDEFQALPITTRFQTALLWPGEETVKKQHDVRKSTTARIAIKSKLLAPIQSEDGVSPTVPPTKQAAIDEEDNDGLENICRGGHPVVKEYPQHYDVVPWIAPIAPALRMLLSYFSDFVAPVMVVLDDDTNGYRSLVLPMAIEDEVLCRAVNVVAAQHLSRQRPKLQRAAEAERAAIISRLRCDSMKQSADRVFNKFTWATLIVLLVGETVTGSADYGFLIQMLLSLSMSNPGRDANPVLFNFLQAQTHMYVPKNTTILLLTSGRFELLGIPLLGEEMGLLTTMRASESLMSWLSYPHLPENSEDRRLADLIRQCFLSACDIYMGTAANVNAISTFPDSIQTHLIQRLIDKVSKILPDARGAHALVWVCFIAGAASTDQSQREFLIHRMEHIYTRTQFRNIPTAIQSLRNIWARAYGERWTVCLPRLSSVLAM</sequence>
<dbReference type="PANTHER" id="PTHR37534">
    <property type="entry name" value="TRANSCRIPTIONAL ACTIVATOR PROTEIN UGA3"/>
    <property type="match status" value="1"/>
</dbReference>
<gene>
    <name evidence="4" type="ORF">AA0117_g8193</name>
</gene>
<dbReference type="Proteomes" id="UP000291422">
    <property type="component" value="Unassembled WGS sequence"/>
</dbReference>
<dbReference type="GO" id="GO:0000976">
    <property type="term" value="F:transcription cis-regulatory region binding"/>
    <property type="evidence" value="ECO:0007669"/>
    <property type="project" value="TreeGrafter"/>
</dbReference>
<dbReference type="InterPro" id="IPR021858">
    <property type="entry name" value="Fun_TF"/>
</dbReference>
<comment type="subcellular location">
    <subcellularLocation>
        <location evidence="1">Nucleus</location>
    </subcellularLocation>
</comment>
<dbReference type="Pfam" id="PF11951">
    <property type="entry name" value="Fungal_trans_2"/>
    <property type="match status" value="2"/>
</dbReference>
<reference evidence="5" key="1">
    <citation type="journal article" date="2019" name="bioRxiv">
        <title>Genomics, evolutionary history and diagnostics of the Alternaria alternata species group including apple and Asian pear pathotypes.</title>
        <authorList>
            <person name="Armitage A.D."/>
            <person name="Cockerton H.M."/>
            <person name="Sreenivasaprasad S."/>
            <person name="Woodhall J.W."/>
            <person name="Lane C.R."/>
            <person name="Harrison R.J."/>
            <person name="Clarkson J.P."/>
        </authorList>
    </citation>
    <scope>NUCLEOTIDE SEQUENCE [LARGE SCALE GENOMIC DNA]</scope>
    <source>
        <strain evidence="5">FERA 1177</strain>
    </source>
</reference>
<dbReference type="PROSITE" id="PS50048">
    <property type="entry name" value="ZN2_CY6_FUNGAL_2"/>
    <property type="match status" value="1"/>
</dbReference>
<dbReference type="AlphaFoldDB" id="A0A4V1WR64"/>
<dbReference type="PANTHER" id="PTHR37534:SF17">
    <property type="entry name" value="ZN(2)-C6 FUNGAL-TYPE DOMAIN-CONTAINING PROTEIN"/>
    <property type="match status" value="1"/>
</dbReference>
<dbReference type="SUPFAM" id="SSF57701">
    <property type="entry name" value="Zn2/Cys6 DNA-binding domain"/>
    <property type="match status" value="1"/>
</dbReference>
<dbReference type="GO" id="GO:0008270">
    <property type="term" value="F:zinc ion binding"/>
    <property type="evidence" value="ECO:0007669"/>
    <property type="project" value="InterPro"/>
</dbReference>
<evidence type="ECO:0000256" key="2">
    <source>
        <dbReference type="ARBA" id="ARBA00023242"/>
    </source>
</evidence>
<proteinExistence type="predicted"/>
<dbReference type="InterPro" id="IPR001138">
    <property type="entry name" value="Zn2Cys6_DnaBD"/>
</dbReference>
<evidence type="ECO:0000313" key="5">
    <source>
        <dbReference type="Proteomes" id="UP000291422"/>
    </source>
</evidence>
<dbReference type="CDD" id="cd00067">
    <property type="entry name" value="GAL4"/>
    <property type="match status" value="1"/>
</dbReference>
<dbReference type="PROSITE" id="PS00463">
    <property type="entry name" value="ZN2_CY6_FUNGAL_1"/>
    <property type="match status" value="1"/>
</dbReference>
<accession>A0A4V1WR64</accession>